<accession>A0A0L0FMH4</accession>
<dbReference type="OrthoDB" id="5978656at2759"/>
<evidence type="ECO:0000313" key="4">
    <source>
        <dbReference type="EMBL" id="KNC77691.1"/>
    </source>
</evidence>
<name>A0A0L0FMH4_9EUKA</name>
<keyword evidence="5" id="KW-1185">Reference proteome</keyword>
<evidence type="ECO:0000256" key="1">
    <source>
        <dbReference type="ARBA" id="ARBA00022898"/>
    </source>
</evidence>
<dbReference type="Gene3D" id="3.40.640.10">
    <property type="entry name" value="Type I PLP-dependent aspartate aminotransferase-like (Major domain)"/>
    <property type="match status" value="1"/>
</dbReference>
<protein>
    <recommendedName>
        <fullName evidence="3">Aminotransferase class V domain-containing protein</fullName>
    </recommendedName>
</protein>
<dbReference type="EMBL" id="KQ242659">
    <property type="protein sequence ID" value="KNC77691.1"/>
    <property type="molecule type" value="Genomic_DNA"/>
</dbReference>
<feature type="signal peptide" evidence="2">
    <location>
        <begin position="1"/>
        <end position="19"/>
    </location>
</feature>
<evidence type="ECO:0000256" key="2">
    <source>
        <dbReference type="SAM" id="SignalP"/>
    </source>
</evidence>
<dbReference type="InterPro" id="IPR000192">
    <property type="entry name" value="Aminotrans_V_dom"/>
</dbReference>
<dbReference type="InterPro" id="IPR015424">
    <property type="entry name" value="PyrdxlP-dep_Trfase"/>
</dbReference>
<dbReference type="GeneID" id="25910357"/>
<dbReference type="SUPFAM" id="SSF53383">
    <property type="entry name" value="PLP-dependent transferases"/>
    <property type="match status" value="1"/>
</dbReference>
<evidence type="ECO:0000259" key="3">
    <source>
        <dbReference type="Pfam" id="PF00266"/>
    </source>
</evidence>
<feature type="domain" description="Aminotransferase class V" evidence="3">
    <location>
        <begin position="124"/>
        <end position="285"/>
    </location>
</feature>
<reference evidence="4 5" key="1">
    <citation type="submission" date="2011-02" db="EMBL/GenBank/DDBJ databases">
        <title>The Genome Sequence of Sphaeroforma arctica JP610.</title>
        <authorList>
            <consortium name="The Broad Institute Genome Sequencing Platform"/>
            <person name="Russ C."/>
            <person name="Cuomo C."/>
            <person name="Young S.K."/>
            <person name="Zeng Q."/>
            <person name="Gargeya S."/>
            <person name="Alvarado L."/>
            <person name="Berlin A."/>
            <person name="Chapman S.B."/>
            <person name="Chen Z."/>
            <person name="Freedman E."/>
            <person name="Gellesch M."/>
            <person name="Goldberg J."/>
            <person name="Griggs A."/>
            <person name="Gujja S."/>
            <person name="Heilman E."/>
            <person name="Heiman D."/>
            <person name="Howarth C."/>
            <person name="Mehta T."/>
            <person name="Neiman D."/>
            <person name="Pearson M."/>
            <person name="Roberts A."/>
            <person name="Saif S."/>
            <person name="Shea T."/>
            <person name="Shenoy N."/>
            <person name="Sisk P."/>
            <person name="Stolte C."/>
            <person name="Sykes S."/>
            <person name="White J."/>
            <person name="Yandava C."/>
            <person name="Burger G."/>
            <person name="Gray M.W."/>
            <person name="Holland P.W.H."/>
            <person name="King N."/>
            <person name="Lang F.B.F."/>
            <person name="Roger A.J."/>
            <person name="Ruiz-Trillo I."/>
            <person name="Haas B."/>
            <person name="Nusbaum C."/>
            <person name="Birren B."/>
        </authorList>
    </citation>
    <scope>NUCLEOTIDE SEQUENCE [LARGE SCALE GENOMIC DNA]</scope>
    <source>
        <strain evidence="4 5">JP610</strain>
    </source>
</reference>
<dbReference type="InterPro" id="IPR015421">
    <property type="entry name" value="PyrdxlP-dep_Trfase_major"/>
</dbReference>
<evidence type="ECO:0000313" key="5">
    <source>
        <dbReference type="Proteomes" id="UP000054560"/>
    </source>
</evidence>
<dbReference type="PANTHER" id="PTHR43092">
    <property type="entry name" value="L-CYSTEINE DESULFHYDRASE"/>
    <property type="match status" value="1"/>
</dbReference>
<dbReference type="STRING" id="667725.A0A0L0FMH4"/>
<dbReference type="RefSeq" id="XP_014151593.1">
    <property type="nucleotide sequence ID" value="XM_014296118.1"/>
</dbReference>
<sequence length="394" mass="44297">MIALTYAPISSLFLSPFVALFLLDNEWTFVNHGAFGAANRLSFETAQKWQRYLTYLPILPTYLRPTSIFSTNRRPTYLSYTYLPIESQPLRYIDRVLLPQMAHVTRLLAQHVGTDACDLGLLPNATSGLNAVFQRIPLTAEDSLFILSLSYGSVKKMAKESCRRTGAEYCEAQITFAHNSSTIDFVALVERELPVNAKVAVFDHVTSNTAIILPIQELTDLCHRRGCLVVVDGAHGLGQFDLNLRSLGADVYISNCHKWFTCPKGIGFVRATAEVQKWLRPVIISHGWGKGFVSEFMWQATSLAQKWKSQTLVPLEMSGLMALIQIPTLDRKLSDIDGNAVQDAMHFRFQIECPVKFIDGQLYVRISSHCYNTRHDYDKLAAAVLCLVKDLKID</sequence>
<dbReference type="Proteomes" id="UP000054560">
    <property type="component" value="Unassembled WGS sequence"/>
</dbReference>
<dbReference type="PANTHER" id="PTHR43092:SF2">
    <property type="entry name" value="HERCYNYLCYSTEINE SULFOXIDE LYASE"/>
    <property type="match status" value="1"/>
</dbReference>
<keyword evidence="1" id="KW-0663">Pyridoxal phosphate</keyword>
<proteinExistence type="predicted"/>
<dbReference type="AlphaFoldDB" id="A0A0L0FMH4"/>
<dbReference type="Pfam" id="PF00266">
    <property type="entry name" value="Aminotran_5"/>
    <property type="match status" value="1"/>
</dbReference>
<feature type="chain" id="PRO_5005538671" description="Aminotransferase class V domain-containing protein" evidence="2">
    <location>
        <begin position="20"/>
        <end position="394"/>
    </location>
</feature>
<organism evidence="4 5">
    <name type="scientific">Sphaeroforma arctica JP610</name>
    <dbReference type="NCBI Taxonomy" id="667725"/>
    <lineage>
        <taxon>Eukaryota</taxon>
        <taxon>Ichthyosporea</taxon>
        <taxon>Ichthyophonida</taxon>
        <taxon>Sphaeroforma</taxon>
    </lineage>
</organism>
<gene>
    <name evidence="4" type="ORF">SARC_09853</name>
</gene>
<keyword evidence="2" id="KW-0732">Signal</keyword>
<dbReference type="eggNOG" id="KOG1549">
    <property type="taxonomic scope" value="Eukaryota"/>
</dbReference>